<dbReference type="EMBL" id="JALNTZ010000008">
    <property type="protein sequence ID" value="KAJ3644294.1"/>
    <property type="molecule type" value="Genomic_DNA"/>
</dbReference>
<sequence length="173" mass="20240">MNELKNTNNNDPGQVKTDLSQLDLINELEDRQRRSNNLILNIPESDKETSILRRDDDLTRCKEILTHNIQGDVTYEIMSCYRLGKFVVNKSRPLKITLATQSQALEVLKKYKQTDGHYLNRDLTPYQRNVCYLVRKELRQRKENGESNLKLAYLHGIPKIVVQNKDNITVRKN</sequence>
<evidence type="ECO:0000313" key="2">
    <source>
        <dbReference type="Proteomes" id="UP001168821"/>
    </source>
</evidence>
<dbReference type="Proteomes" id="UP001168821">
    <property type="component" value="Unassembled WGS sequence"/>
</dbReference>
<proteinExistence type="predicted"/>
<dbReference type="AlphaFoldDB" id="A0AA38I0F1"/>
<reference evidence="1" key="1">
    <citation type="journal article" date="2023" name="G3 (Bethesda)">
        <title>Whole genome assemblies of Zophobas morio and Tenebrio molitor.</title>
        <authorList>
            <person name="Kaur S."/>
            <person name="Stinson S.A."/>
            <person name="diCenzo G.C."/>
        </authorList>
    </citation>
    <scope>NUCLEOTIDE SEQUENCE</scope>
    <source>
        <strain evidence="1">QUZm001</strain>
    </source>
</reference>
<accession>A0AA38I0F1</accession>
<name>A0AA38I0F1_9CUCU</name>
<comment type="caution">
    <text evidence="1">The sequence shown here is derived from an EMBL/GenBank/DDBJ whole genome shotgun (WGS) entry which is preliminary data.</text>
</comment>
<evidence type="ECO:0000313" key="1">
    <source>
        <dbReference type="EMBL" id="KAJ3644294.1"/>
    </source>
</evidence>
<gene>
    <name evidence="1" type="ORF">Zmor_026960</name>
</gene>
<organism evidence="1 2">
    <name type="scientific">Zophobas morio</name>
    <dbReference type="NCBI Taxonomy" id="2755281"/>
    <lineage>
        <taxon>Eukaryota</taxon>
        <taxon>Metazoa</taxon>
        <taxon>Ecdysozoa</taxon>
        <taxon>Arthropoda</taxon>
        <taxon>Hexapoda</taxon>
        <taxon>Insecta</taxon>
        <taxon>Pterygota</taxon>
        <taxon>Neoptera</taxon>
        <taxon>Endopterygota</taxon>
        <taxon>Coleoptera</taxon>
        <taxon>Polyphaga</taxon>
        <taxon>Cucujiformia</taxon>
        <taxon>Tenebrionidae</taxon>
        <taxon>Zophobas</taxon>
    </lineage>
</organism>
<keyword evidence="2" id="KW-1185">Reference proteome</keyword>
<protein>
    <submittedName>
        <fullName evidence="1">Uncharacterized protein</fullName>
    </submittedName>
</protein>